<protein>
    <submittedName>
        <fullName evidence="1">Uncharacterized protein</fullName>
    </submittedName>
</protein>
<reference evidence="1 2" key="1">
    <citation type="submission" date="2015-11" db="EMBL/GenBank/DDBJ databases">
        <title>Expanding the genomic diversity of Burkholderia species for the development of highly accurate diagnostics.</title>
        <authorList>
            <person name="Sahl J."/>
            <person name="Keim P."/>
            <person name="Wagner D."/>
        </authorList>
    </citation>
    <scope>NUCLEOTIDE SEQUENCE [LARGE SCALE GENOMIC DNA]</scope>
    <source>
        <strain evidence="1 2">MSMB793WGS</strain>
    </source>
</reference>
<comment type="caution">
    <text evidence="1">The sequence shown here is derived from an EMBL/GenBank/DDBJ whole genome shotgun (WGS) entry which is preliminary data.</text>
</comment>
<gene>
    <name evidence="1" type="ORF">WT83_29090</name>
</gene>
<sequence>MIDVMGSEPQAQIVAAHAKLCVRRDLSQLVENKDMALCKGTGPSILAIFGTTYYADSVEPVLEAIRLIRGIAAAESVFIGEHHATDVAAEVERIRAGIVDLIS</sequence>
<organism evidence="1 2">
    <name type="scientific">Burkholderia territorii</name>
    <dbReference type="NCBI Taxonomy" id="1503055"/>
    <lineage>
        <taxon>Bacteria</taxon>
        <taxon>Pseudomonadati</taxon>
        <taxon>Pseudomonadota</taxon>
        <taxon>Betaproteobacteria</taxon>
        <taxon>Burkholderiales</taxon>
        <taxon>Burkholderiaceae</taxon>
        <taxon>Burkholderia</taxon>
        <taxon>Burkholderia cepacia complex</taxon>
    </lineage>
</organism>
<evidence type="ECO:0000313" key="2">
    <source>
        <dbReference type="Proteomes" id="UP000068016"/>
    </source>
</evidence>
<name>A0A108E648_9BURK</name>
<dbReference type="AlphaFoldDB" id="A0A108E648"/>
<proteinExistence type="predicted"/>
<accession>A0A108E648</accession>
<dbReference type="Proteomes" id="UP000068016">
    <property type="component" value="Unassembled WGS sequence"/>
</dbReference>
<evidence type="ECO:0000313" key="1">
    <source>
        <dbReference type="EMBL" id="KWN05411.1"/>
    </source>
</evidence>
<dbReference type="EMBL" id="LPLZ01000082">
    <property type="protein sequence ID" value="KWN05411.1"/>
    <property type="molecule type" value="Genomic_DNA"/>
</dbReference>